<sequence>MRQKIMNSFMKITSLWIVAVVLVAFLPYSQVYAQTKVLTRGNPNLPYMSLTFDDGGSVENVKSVLETLDRYEVHASFFFLGSFIEQNPELMKAIADKGHDVGNHSYSHPYFTKISYSKIISELSSSANAFKKATGYDMKPYVRPPYGAKNNTVLNAISDAGYTHTVLWNVDTNDWKKKSSDEIANHVLKNAGNGNIVLMHTIPNSNSAKALPKIIEGLQSSGYKLVSISELLEASQYTAPKLGVDEISEVEFLNNLLYAKTGSFLSTTEDIKKSATELGLIEGTSNISFSKAYTKEEMIAMIKKLYPLNSDIDKKFANVEFKKSNLEQIIKLLKEQS</sequence>
<keyword evidence="2" id="KW-0378">Hydrolase</keyword>
<dbReference type="PANTHER" id="PTHR10587">
    <property type="entry name" value="GLYCOSYL TRANSFERASE-RELATED"/>
    <property type="match status" value="1"/>
</dbReference>
<dbReference type="GO" id="GO:0005975">
    <property type="term" value="P:carbohydrate metabolic process"/>
    <property type="evidence" value="ECO:0007669"/>
    <property type="project" value="InterPro"/>
</dbReference>
<dbReference type="Pfam" id="PF01522">
    <property type="entry name" value="Polysacc_deac_1"/>
    <property type="match status" value="1"/>
</dbReference>
<evidence type="ECO:0000313" key="4">
    <source>
        <dbReference type="EMBL" id="SKB64025.1"/>
    </source>
</evidence>
<dbReference type="Proteomes" id="UP000243406">
    <property type="component" value="Unassembled WGS sequence"/>
</dbReference>
<evidence type="ECO:0000259" key="3">
    <source>
        <dbReference type="PROSITE" id="PS51677"/>
    </source>
</evidence>
<dbReference type="PANTHER" id="PTHR10587:SF133">
    <property type="entry name" value="CHITIN DEACETYLASE 1-RELATED"/>
    <property type="match status" value="1"/>
</dbReference>
<evidence type="ECO:0000256" key="1">
    <source>
        <dbReference type="ARBA" id="ARBA00022723"/>
    </source>
</evidence>
<dbReference type="CDD" id="cd10917">
    <property type="entry name" value="CE4_NodB_like_6s_7s"/>
    <property type="match status" value="1"/>
</dbReference>
<accession>A0A1T5CWZ6</accession>
<dbReference type="InterPro" id="IPR002509">
    <property type="entry name" value="NODB_dom"/>
</dbReference>
<reference evidence="5" key="1">
    <citation type="submission" date="2017-02" db="EMBL/GenBank/DDBJ databases">
        <authorList>
            <person name="Varghese N."/>
            <person name="Submissions S."/>
        </authorList>
    </citation>
    <scope>NUCLEOTIDE SEQUENCE [LARGE SCALE GENOMIC DNA]</scope>
    <source>
        <strain evidence="5">ATCC 35199</strain>
    </source>
</reference>
<dbReference type="InterPro" id="IPR050248">
    <property type="entry name" value="Polysacc_deacetylase_ArnD"/>
</dbReference>
<proteinExistence type="predicted"/>
<gene>
    <name evidence="4" type="ORF">SAMN02745120_2432</name>
</gene>
<dbReference type="InterPro" id="IPR011330">
    <property type="entry name" value="Glyco_hydro/deAcase_b/a-brl"/>
</dbReference>
<dbReference type="SUPFAM" id="SSF88713">
    <property type="entry name" value="Glycoside hydrolase/deacetylase"/>
    <property type="match status" value="1"/>
</dbReference>
<organism evidence="4 5">
    <name type="scientific">Acetoanaerobium noterae</name>
    <dbReference type="NCBI Taxonomy" id="745369"/>
    <lineage>
        <taxon>Bacteria</taxon>
        <taxon>Bacillati</taxon>
        <taxon>Bacillota</taxon>
        <taxon>Clostridia</taxon>
        <taxon>Peptostreptococcales</taxon>
        <taxon>Filifactoraceae</taxon>
        <taxon>Acetoanaerobium</taxon>
    </lineage>
</organism>
<name>A0A1T5CWZ6_9FIRM</name>
<dbReference type="Gene3D" id="3.20.20.370">
    <property type="entry name" value="Glycoside hydrolase/deacetylase"/>
    <property type="match status" value="1"/>
</dbReference>
<dbReference type="AlphaFoldDB" id="A0A1T5CWZ6"/>
<dbReference type="OrthoDB" id="9806342at2"/>
<dbReference type="EMBL" id="FUYN01000006">
    <property type="protein sequence ID" value="SKB64025.1"/>
    <property type="molecule type" value="Genomic_DNA"/>
</dbReference>
<keyword evidence="5" id="KW-1185">Reference proteome</keyword>
<dbReference type="GO" id="GO:0046872">
    <property type="term" value="F:metal ion binding"/>
    <property type="evidence" value="ECO:0007669"/>
    <property type="project" value="UniProtKB-KW"/>
</dbReference>
<protein>
    <submittedName>
        <fullName evidence="4">Peptidoglycan/xylan/chitin deacetylase, PgdA/CDA1 family</fullName>
    </submittedName>
</protein>
<dbReference type="GO" id="GO:0016810">
    <property type="term" value="F:hydrolase activity, acting on carbon-nitrogen (but not peptide) bonds"/>
    <property type="evidence" value="ECO:0007669"/>
    <property type="project" value="InterPro"/>
</dbReference>
<evidence type="ECO:0000313" key="5">
    <source>
        <dbReference type="Proteomes" id="UP000243406"/>
    </source>
</evidence>
<evidence type="ECO:0000256" key="2">
    <source>
        <dbReference type="ARBA" id="ARBA00022801"/>
    </source>
</evidence>
<dbReference type="GO" id="GO:0016020">
    <property type="term" value="C:membrane"/>
    <property type="evidence" value="ECO:0007669"/>
    <property type="project" value="TreeGrafter"/>
</dbReference>
<dbReference type="PROSITE" id="PS51677">
    <property type="entry name" value="NODB"/>
    <property type="match status" value="1"/>
</dbReference>
<feature type="domain" description="NodB homology" evidence="3">
    <location>
        <begin position="46"/>
        <end position="226"/>
    </location>
</feature>
<dbReference type="RefSeq" id="WP_079590211.1">
    <property type="nucleotide sequence ID" value="NZ_FUYN01000006.1"/>
</dbReference>
<keyword evidence="1" id="KW-0479">Metal-binding</keyword>